<feature type="domain" description="RCK C-terminal" evidence="8">
    <location>
        <begin position="382"/>
        <end position="463"/>
    </location>
</feature>
<name>A0A9D1X5Y0_9FIRM</name>
<reference evidence="9" key="1">
    <citation type="journal article" date="2021" name="PeerJ">
        <title>Extensive microbial diversity within the chicken gut microbiome revealed by metagenomics and culture.</title>
        <authorList>
            <person name="Gilroy R."/>
            <person name="Ravi A."/>
            <person name="Getino M."/>
            <person name="Pursley I."/>
            <person name="Horton D.L."/>
            <person name="Alikhan N.F."/>
            <person name="Baker D."/>
            <person name="Gharbi K."/>
            <person name="Hall N."/>
            <person name="Watson M."/>
            <person name="Adriaenssens E.M."/>
            <person name="Foster-Nyarko E."/>
            <person name="Jarju S."/>
            <person name="Secka A."/>
            <person name="Antonio M."/>
            <person name="Oren A."/>
            <person name="Chaudhuri R.R."/>
            <person name="La Ragione R."/>
            <person name="Hildebrand F."/>
            <person name="Pallen M.J."/>
        </authorList>
    </citation>
    <scope>NUCLEOTIDE SEQUENCE</scope>
    <source>
        <strain evidence="9">ChiSxjej3B15-1167</strain>
    </source>
</reference>
<dbReference type="Pfam" id="PF02080">
    <property type="entry name" value="TrkA_C"/>
    <property type="match status" value="2"/>
</dbReference>
<dbReference type="Gene3D" id="3.40.50.720">
    <property type="entry name" value="NAD(P)-binding Rossmann-like Domain"/>
    <property type="match status" value="2"/>
</dbReference>
<dbReference type="NCBIfam" id="NF007033">
    <property type="entry name" value="PRK09496.1-5"/>
    <property type="match status" value="1"/>
</dbReference>
<dbReference type="SUPFAM" id="SSF116726">
    <property type="entry name" value="TrkA C-terminal domain-like"/>
    <property type="match status" value="2"/>
</dbReference>
<dbReference type="EMBL" id="DXEQ01000275">
    <property type="protein sequence ID" value="HIX73161.1"/>
    <property type="molecule type" value="Genomic_DNA"/>
</dbReference>
<evidence type="ECO:0000256" key="4">
    <source>
        <dbReference type="ARBA" id="ARBA00022958"/>
    </source>
</evidence>
<dbReference type="Pfam" id="PF02254">
    <property type="entry name" value="TrkA_N"/>
    <property type="match status" value="2"/>
</dbReference>
<evidence type="ECO:0000256" key="5">
    <source>
        <dbReference type="ARBA" id="ARBA00023027"/>
    </source>
</evidence>
<keyword evidence="4" id="KW-0630">Potassium</keyword>
<dbReference type="Proteomes" id="UP000886805">
    <property type="component" value="Unassembled WGS sequence"/>
</dbReference>
<dbReference type="InterPro" id="IPR036721">
    <property type="entry name" value="RCK_C_sf"/>
</dbReference>
<dbReference type="PRINTS" id="PR00335">
    <property type="entry name" value="KUPTAKETRKA"/>
</dbReference>
<keyword evidence="2" id="KW-0813">Transport</keyword>
<proteinExistence type="predicted"/>
<evidence type="ECO:0000256" key="6">
    <source>
        <dbReference type="ARBA" id="ARBA00023065"/>
    </source>
</evidence>
<comment type="caution">
    <text evidence="9">The sequence shown here is derived from an EMBL/GenBank/DDBJ whole genome shotgun (WGS) entry which is preliminary data.</text>
</comment>
<dbReference type="PANTHER" id="PTHR43833:SF5">
    <property type="entry name" value="TRK SYSTEM POTASSIUM UPTAKE PROTEIN TRKA"/>
    <property type="match status" value="1"/>
</dbReference>
<reference evidence="9" key="2">
    <citation type="submission" date="2021-04" db="EMBL/GenBank/DDBJ databases">
        <authorList>
            <person name="Gilroy R."/>
        </authorList>
    </citation>
    <scope>NUCLEOTIDE SEQUENCE</scope>
    <source>
        <strain evidence="9">ChiSxjej3B15-1167</strain>
    </source>
</reference>
<dbReference type="PANTHER" id="PTHR43833">
    <property type="entry name" value="POTASSIUM CHANNEL PROTEIN 2-RELATED-RELATED"/>
    <property type="match status" value="1"/>
</dbReference>
<dbReference type="PROSITE" id="PS51202">
    <property type="entry name" value="RCK_C"/>
    <property type="match status" value="2"/>
</dbReference>
<dbReference type="NCBIfam" id="NF007031">
    <property type="entry name" value="PRK09496.1-2"/>
    <property type="match status" value="1"/>
</dbReference>
<keyword evidence="5" id="KW-0520">NAD</keyword>
<evidence type="ECO:0000256" key="3">
    <source>
        <dbReference type="ARBA" id="ARBA00022538"/>
    </source>
</evidence>
<dbReference type="GO" id="GO:0005886">
    <property type="term" value="C:plasma membrane"/>
    <property type="evidence" value="ECO:0007669"/>
    <property type="project" value="InterPro"/>
</dbReference>
<evidence type="ECO:0000256" key="1">
    <source>
        <dbReference type="ARBA" id="ARBA00017378"/>
    </source>
</evidence>
<protein>
    <recommendedName>
        <fullName evidence="1">Trk system potassium uptake protein TrkA</fullName>
    </recommendedName>
</protein>
<evidence type="ECO:0000256" key="2">
    <source>
        <dbReference type="ARBA" id="ARBA00022448"/>
    </source>
</evidence>
<dbReference type="InterPro" id="IPR036291">
    <property type="entry name" value="NAD(P)-bd_dom_sf"/>
</dbReference>
<evidence type="ECO:0000259" key="8">
    <source>
        <dbReference type="PROSITE" id="PS51202"/>
    </source>
</evidence>
<dbReference type="AlphaFoldDB" id="A0A9D1X5Y0"/>
<keyword evidence="6" id="KW-0406">Ion transport</keyword>
<dbReference type="GO" id="GO:0015079">
    <property type="term" value="F:potassium ion transmembrane transporter activity"/>
    <property type="evidence" value="ECO:0007669"/>
    <property type="project" value="InterPro"/>
</dbReference>
<dbReference type="PROSITE" id="PS51201">
    <property type="entry name" value="RCK_N"/>
    <property type="match status" value="2"/>
</dbReference>
<feature type="domain" description="RCK N-terminal" evidence="7">
    <location>
        <begin position="11"/>
        <end position="131"/>
    </location>
</feature>
<dbReference type="InterPro" id="IPR006036">
    <property type="entry name" value="K_uptake_TrkA"/>
</dbReference>
<gene>
    <name evidence="9" type="primary">trkA</name>
    <name evidence="9" type="ORF">H9849_09090</name>
</gene>
<dbReference type="SUPFAM" id="SSF51735">
    <property type="entry name" value="NAD(P)-binding Rossmann-fold domains"/>
    <property type="match status" value="2"/>
</dbReference>
<dbReference type="InterPro" id="IPR006037">
    <property type="entry name" value="RCK_C"/>
</dbReference>
<dbReference type="NCBIfam" id="NF007039">
    <property type="entry name" value="PRK09496.3-2"/>
    <property type="match status" value="1"/>
</dbReference>
<feature type="domain" description="RCK C-terminal" evidence="8">
    <location>
        <begin position="151"/>
        <end position="235"/>
    </location>
</feature>
<feature type="domain" description="RCK N-terminal" evidence="7">
    <location>
        <begin position="239"/>
        <end position="356"/>
    </location>
</feature>
<dbReference type="InterPro" id="IPR050721">
    <property type="entry name" value="Trk_Ktr_HKT_K-transport"/>
</dbReference>
<dbReference type="Gene3D" id="3.30.70.1450">
    <property type="entry name" value="Regulator of K+ conductance, C-terminal domain"/>
    <property type="match status" value="2"/>
</dbReference>
<organism evidence="9 10">
    <name type="scientific">Candidatus Anaerobutyricum stercoripullorum</name>
    <dbReference type="NCBI Taxonomy" id="2838456"/>
    <lineage>
        <taxon>Bacteria</taxon>
        <taxon>Bacillati</taxon>
        <taxon>Bacillota</taxon>
        <taxon>Clostridia</taxon>
        <taxon>Lachnospirales</taxon>
        <taxon>Lachnospiraceae</taxon>
        <taxon>Anaerobutyricum</taxon>
    </lineage>
</organism>
<accession>A0A9D1X5Y0</accession>
<sequence>MFGKKVSVKRGLKIIIVGCGKVGETLVEQLSKEGHDIIIVDKDAERIQEIANYYDIMGLAGNGASYSVLIEAGIEETDLIIAVTESDELNLLCCIVAKQVGDCAAIARVRTPDYSQEAAYLREKLGLAIIINPELEAAREAARLLYLPSAKEVHSFARGQAELIKFAVPDNNVLHGMTIAQMGEKLAPQVLVCAVERGKEVYIPDGNFQIQKGDVLSFVAPRKMTKPFFKQIGFQTNRVANTLIVGGGKGAFYLAKQLIPMGIAVKIIEKDKSRCEELSVLLPEAVIINGDGTDQELLEEEGISWVESFVPLTGIDEENILLTLYARQVSNAKIITKINRITFKDVINGLDLDSVIYPRYITSEAIIAYVRAKKNSMDSNIESLYHMYDSRVEAIEFRVDAPSAVTDVPLMDLPLKKNLLISCIYREGRILIPSGQDCIREGDTVLIVTTNSGFEDIQDILRSGGRYE</sequence>
<evidence type="ECO:0000313" key="10">
    <source>
        <dbReference type="Proteomes" id="UP000886805"/>
    </source>
</evidence>
<evidence type="ECO:0000259" key="7">
    <source>
        <dbReference type="PROSITE" id="PS51201"/>
    </source>
</evidence>
<dbReference type="InterPro" id="IPR003148">
    <property type="entry name" value="RCK_N"/>
</dbReference>
<evidence type="ECO:0000313" key="9">
    <source>
        <dbReference type="EMBL" id="HIX73161.1"/>
    </source>
</evidence>
<keyword evidence="3" id="KW-0633">Potassium transport</keyword>